<evidence type="ECO:0000256" key="2">
    <source>
        <dbReference type="SAM" id="MobiDB-lite"/>
    </source>
</evidence>
<sequence>MTRRREEVKQIKTSVGTCSITDEESMVVTLVKDSDFEEHGQIFQSTGVSIKSLTLKSSPDATKEPDWNCEQAKQFSLDIASLLPNLESVTFHNFGMHSDSIPIHLLTSMIQTSEARLKSFHLNCVCLLGSHKEIEEWASAIQRQKHLEYFRISYCGFSTTVPSSCTLHPIIKALSSLPNLKSLELWSYAEGRLGTLRDHSLSRLLQNSKTLTALHVEGFTLGDEIVSKLATAIRDNTCLQKLDLHILKEASSGTLKLAKALRHNNTLQALEIFLSNSSDAPTADRTSQPQQTTSGKEFLPLVARALSSNHNKSLQDLRIHCYQKVTQVEEEAFAQMLETNHTLEFLYLSGYEGDYRPKIEYFLHWNRRGRRPGVLQQKLCQRVAHKKSSQIKAKEHGNSEDYNNHAQRKHKQRQERLNRR</sequence>
<evidence type="ECO:0000313" key="3">
    <source>
        <dbReference type="EMBL" id="CAB9527952.1"/>
    </source>
</evidence>
<dbReference type="PANTHER" id="PTHR24111:SF0">
    <property type="entry name" value="LEUCINE-RICH REPEAT-CONTAINING PROTEIN"/>
    <property type="match status" value="1"/>
</dbReference>
<protein>
    <submittedName>
        <fullName evidence="3">LRR</fullName>
    </submittedName>
</protein>
<dbReference type="AlphaFoldDB" id="A0A9N8HW85"/>
<dbReference type="Proteomes" id="UP001153069">
    <property type="component" value="Unassembled WGS sequence"/>
</dbReference>
<reference evidence="3" key="1">
    <citation type="submission" date="2020-06" db="EMBL/GenBank/DDBJ databases">
        <authorList>
            <consortium name="Plant Systems Biology data submission"/>
        </authorList>
    </citation>
    <scope>NUCLEOTIDE SEQUENCE</scope>
    <source>
        <strain evidence="3">D6</strain>
    </source>
</reference>
<proteinExistence type="predicted"/>
<evidence type="ECO:0000313" key="4">
    <source>
        <dbReference type="Proteomes" id="UP001153069"/>
    </source>
</evidence>
<comment type="caution">
    <text evidence="3">The sequence shown here is derived from an EMBL/GenBank/DDBJ whole genome shotgun (WGS) entry which is preliminary data.</text>
</comment>
<feature type="region of interest" description="Disordered" evidence="2">
    <location>
        <begin position="385"/>
        <end position="420"/>
    </location>
</feature>
<name>A0A9N8HW85_9STRA</name>
<keyword evidence="1" id="KW-0677">Repeat</keyword>
<dbReference type="InterPro" id="IPR052201">
    <property type="entry name" value="LRR-containing_regulator"/>
</dbReference>
<evidence type="ECO:0000256" key="1">
    <source>
        <dbReference type="ARBA" id="ARBA00022737"/>
    </source>
</evidence>
<organism evidence="3 4">
    <name type="scientific">Seminavis robusta</name>
    <dbReference type="NCBI Taxonomy" id="568900"/>
    <lineage>
        <taxon>Eukaryota</taxon>
        <taxon>Sar</taxon>
        <taxon>Stramenopiles</taxon>
        <taxon>Ochrophyta</taxon>
        <taxon>Bacillariophyta</taxon>
        <taxon>Bacillariophyceae</taxon>
        <taxon>Bacillariophycidae</taxon>
        <taxon>Naviculales</taxon>
        <taxon>Naviculaceae</taxon>
        <taxon>Seminavis</taxon>
    </lineage>
</organism>
<dbReference type="Gene3D" id="3.80.10.10">
    <property type="entry name" value="Ribonuclease Inhibitor"/>
    <property type="match status" value="2"/>
</dbReference>
<dbReference type="InterPro" id="IPR032675">
    <property type="entry name" value="LRR_dom_sf"/>
</dbReference>
<dbReference type="SUPFAM" id="SSF52047">
    <property type="entry name" value="RNI-like"/>
    <property type="match status" value="1"/>
</dbReference>
<dbReference type="PANTHER" id="PTHR24111">
    <property type="entry name" value="LEUCINE-RICH REPEAT-CONTAINING PROTEIN 34"/>
    <property type="match status" value="1"/>
</dbReference>
<keyword evidence="4" id="KW-1185">Reference proteome</keyword>
<feature type="compositionally biased region" description="Basic and acidic residues" evidence="2">
    <location>
        <begin position="392"/>
        <end position="403"/>
    </location>
</feature>
<gene>
    <name evidence="3" type="ORF">SEMRO_2113_G315050.1</name>
</gene>
<dbReference type="EMBL" id="CAICTM010002111">
    <property type="protein sequence ID" value="CAB9527952.1"/>
    <property type="molecule type" value="Genomic_DNA"/>
</dbReference>
<accession>A0A9N8HW85</accession>
<dbReference type="OrthoDB" id="2163268at2759"/>